<dbReference type="InterPro" id="IPR012910">
    <property type="entry name" value="Plug_dom"/>
</dbReference>
<comment type="similarity">
    <text evidence="7">Belongs to the TonB-dependent receptor family.</text>
</comment>
<dbReference type="InterPro" id="IPR036942">
    <property type="entry name" value="Beta-barrel_TonB_sf"/>
</dbReference>
<dbReference type="SUPFAM" id="SSF49464">
    <property type="entry name" value="Carboxypeptidase regulatory domain-like"/>
    <property type="match status" value="1"/>
</dbReference>
<dbReference type="Gene3D" id="2.60.40.1120">
    <property type="entry name" value="Carboxypeptidase-like, regulatory domain"/>
    <property type="match status" value="1"/>
</dbReference>
<dbReference type="RefSeq" id="WP_083595464.1">
    <property type="nucleotide sequence ID" value="NZ_FQZN01000020.1"/>
</dbReference>
<dbReference type="Gene3D" id="2.170.130.10">
    <property type="entry name" value="TonB-dependent receptor, plug domain"/>
    <property type="match status" value="1"/>
</dbReference>
<gene>
    <name evidence="9" type="ORF">SAMN05444350_1203</name>
</gene>
<dbReference type="PANTHER" id="PTHR30069">
    <property type="entry name" value="TONB-DEPENDENT OUTER MEMBRANE RECEPTOR"/>
    <property type="match status" value="1"/>
</dbReference>
<evidence type="ECO:0000256" key="6">
    <source>
        <dbReference type="ARBA" id="ARBA00023237"/>
    </source>
</evidence>
<dbReference type="GeneID" id="92713195"/>
<evidence type="ECO:0000256" key="5">
    <source>
        <dbReference type="ARBA" id="ARBA00023136"/>
    </source>
</evidence>
<organism evidence="9 10">
    <name type="scientific">Bacteroides stercorirosoris</name>
    <dbReference type="NCBI Taxonomy" id="871324"/>
    <lineage>
        <taxon>Bacteria</taxon>
        <taxon>Pseudomonadati</taxon>
        <taxon>Bacteroidota</taxon>
        <taxon>Bacteroidia</taxon>
        <taxon>Bacteroidales</taxon>
        <taxon>Bacteroidaceae</taxon>
        <taxon>Bacteroides</taxon>
    </lineage>
</organism>
<dbReference type="NCBIfam" id="TIGR04056">
    <property type="entry name" value="OMP_RagA_SusC"/>
    <property type="match status" value="1"/>
</dbReference>
<comment type="subcellular location">
    <subcellularLocation>
        <location evidence="1 7">Cell outer membrane</location>
        <topology evidence="1 7">Multi-pass membrane protein</topology>
    </subcellularLocation>
</comment>
<dbReference type="GO" id="GO:0015344">
    <property type="term" value="F:siderophore uptake transmembrane transporter activity"/>
    <property type="evidence" value="ECO:0007669"/>
    <property type="project" value="TreeGrafter"/>
</dbReference>
<proteinExistence type="inferred from homology"/>
<dbReference type="EMBL" id="FQZN01000020">
    <property type="protein sequence ID" value="SHJ26327.1"/>
    <property type="molecule type" value="Genomic_DNA"/>
</dbReference>
<dbReference type="GO" id="GO:0009279">
    <property type="term" value="C:cell outer membrane"/>
    <property type="evidence" value="ECO:0007669"/>
    <property type="project" value="UniProtKB-SubCell"/>
</dbReference>
<dbReference type="InterPro" id="IPR037066">
    <property type="entry name" value="Plug_dom_sf"/>
</dbReference>
<evidence type="ECO:0000256" key="2">
    <source>
        <dbReference type="ARBA" id="ARBA00022448"/>
    </source>
</evidence>
<keyword evidence="2 7" id="KW-0813">Transport</keyword>
<dbReference type="InterPro" id="IPR008969">
    <property type="entry name" value="CarboxyPept-like_regulatory"/>
</dbReference>
<evidence type="ECO:0000256" key="7">
    <source>
        <dbReference type="PROSITE-ProRule" id="PRU01360"/>
    </source>
</evidence>
<evidence type="ECO:0000259" key="8">
    <source>
        <dbReference type="Pfam" id="PF07715"/>
    </source>
</evidence>
<keyword evidence="4 7" id="KW-0812">Transmembrane</keyword>
<dbReference type="NCBIfam" id="TIGR04057">
    <property type="entry name" value="SusC_RagA_signa"/>
    <property type="match status" value="1"/>
</dbReference>
<evidence type="ECO:0000256" key="1">
    <source>
        <dbReference type="ARBA" id="ARBA00004571"/>
    </source>
</evidence>
<dbReference type="FunFam" id="2.60.40.1120:FF:000003">
    <property type="entry name" value="Outer membrane protein Omp121"/>
    <property type="match status" value="1"/>
</dbReference>
<keyword evidence="6 7" id="KW-0998">Cell outer membrane</keyword>
<dbReference type="eggNOG" id="COG4771">
    <property type="taxonomic scope" value="Bacteria"/>
</dbReference>
<dbReference type="Pfam" id="PF07715">
    <property type="entry name" value="Plug"/>
    <property type="match status" value="1"/>
</dbReference>
<evidence type="ECO:0000256" key="4">
    <source>
        <dbReference type="ARBA" id="ARBA00022692"/>
    </source>
</evidence>
<dbReference type="Pfam" id="PF13715">
    <property type="entry name" value="CarbopepD_reg_2"/>
    <property type="match status" value="1"/>
</dbReference>
<accession>A0A1M6HW96</accession>
<keyword evidence="5 7" id="KW-0472">Membrane</keyword>
<dbReference type="AlphaFoldDB" id="A0A1M6HW96"/>
<dbReference type="Gene3D" id="2.40.170.20">
    <property type="entry name" value="TonB-dependent receptor, beta-barrel domain"/>
    <property type="match status" value="1"/>
</dbReference>
<dbReference type="SUPFAM" id="SSF56935">
    <property type="entry name" value="Porins"/>
    <property type="match status" value="1"/>
</dbReference>
<evidence type="ECO:0000256" key="3">
    <source>
        <dbReference type="ARBA" id="ARBA00022452"/>
    </source>
</evidence>
<evidence type="ECO:0000313" key="10">
    <source>
        <dbReference type="Proteomes" id="UP000184192"/>
    </source>
</evidence>
<dbReference type="InterPro" id="IPR039426">
    <property type="entry name" value="TonB-dep_rcpt-like"/>
</dbReference>
<dbReference type="PANTHER" id="PTHR30069:SF28">
    <property type="entry name" value="TONB-DEPENDENT RECEPTOR YNCD-RELATED"/>
    <property type="match status" value="1"/>
</dbReference>
<dbReference type="GO" id="GO:0044718">
    <property type="term" value="P:siderophore transmembrane transport"/>
    <property type="evidence" value="ECO:0007669"/>
    <property type="project" value="TreeGrafter"/>
</dbReference>
<sequence length="1047" mass="115476">MSSQRTQQAKKITGKVVDATDEPIIGASVLVKGTSTGAVTNIDGNFSVDASTGNTLVVSFVGYKTVEVKVTNATSYLVTMQDDLHTLSEVVVTAMGIKKERKSLGYSVDDVNAEELMRNKSTNAINSLAGKVAGVNITQSSGAAGAGSQIILRGGTSLERDNQPLFVVDGVIYDNSTSVIGNSAFDGTTATASTNSNRVMDINPEDIENMSILKGPAAAALYGSRASAGVVIITTKKGKEGAVEVNLSTKYTTSWAKSLPETQKKYKRGFSQNNYDNDGNYLGITYDDFSYDSWGEPAKSGDRIYDNIGDFFEQGGAWDTNLSIAGGSKNSSFFLSGSYYNQDGIIPTTGYEKATFRFNGEQKWKIFTFGANVAYSQANTDKTLTSAALYNSGGSGTMTGVYRWSPFDDMTHYMNEDGSRYRMFGDRKDVTDERDNPYWILNKNKLTDETERFTGNFSVKADITPWWWISYRMGMDSYTTANSTTIAADGVYKEAWQNGMMSENSYRYRYLSTNLMTNFGKQFGDFNFNLMLGTSTDDTRSESDYRMAWNFQVPGFYSFDNALDNERNFKNVKSRKRLVGLFGEFRADWKNTVFLTVTGRNDWSSTLPIENRSYFYPSVGGAVVFTQFLQDRGIMGDNILSFGRVRASWARVGKDTSPYVTNTALWPVGTFIGNKVGVGNNWMAGNPYLKPEITESTEIGLELRFFKNRLRFDFAYYTNNSFNQILSPRLSNTIGYILRKVNAGDVYNKGMELSIGGSPIKTNDWTWETTLNLSGNRGTVKNLMEGVNILYVTDAQVGKAKAASFNDGNFMAISGAQWSRNDEGKVILDANGMPTSDNKETYEIGNREPKVSGGWNNTLTWKNWSFNMLWDFRFGGHVYNGTQYAMTVAGISKLTEGRDALTITGVVATGEDANGNPIYEDKTFNFEAGKTYQYNGKETSGAYIIENYYTQYYKNESANSMTKVNALRLRTISLSYTVPKSFLAKTNVIKRCMFTATANNLLLFTNYDGDPEVAAAGSGAVGSSSVGIDYCGVPATASFSFGVNLTF</sequence>
<dbReference type="InterPro" id="IPR023996">
    <property type="entry name" value="TonB-dep_OMP_SusC/RagA"/>
</dbReference>
<keyword evidence="3 7" id="KW-1134">Transmembrane beta strand</keyword>
<dbReference type="Proteomes" id="UP000184192">
    <property type="component" value="Unassembled WGS sequence"/>
</dbReference>
<name>A0A1M6HW96_9BACE</name>
<evidence type="ECO:0000313" key="9">
    <source>
        <dbReference type="EMBL" id="SHJ26327.1"/>
    </source>
</evidence>
<reference evidence="10" key="1">
    <citation type="submission" date="2016-11" db="EMBL/GenBank/DDBJ databases">
        <authorList>
            <person name="Varghese N."/>
            <person name="Submissions S."/>
        </authorList>
    </citation>
    <scope>NUCLEOTIDE SEQUENCE [LARGE SCALE GENOMIC DNA]</scope>
    <source>
        <strain evidence="10">DSM 26884</strain>
    </source>
</reference>
<dbReference type="InterPro" id="IPR023997">
    <property type="entry name" value="TonB-dep_OMP_SusC/RagA_CS"/>
</dbReference>
<keyword evidence="10" id="KW-1185">Reference proteome</keyword>
<protein>
    <submittedName>
        <fullName evidence="9">TonB-linked outer membrane protein, SusC/RagA family</fullName>
    </submittedName>
</protein>
<feature type="domain" description="TonB-dependent receptor plug" evidence="8">
    <location>
        <begin position="102"/>
        <end position="230"/>
    </location>
</feature>
<dbReference type="PROSITE" id="PS52016">
    <property type="entry name" value="TONB_DEPENDENT_REC_3"/>
    <property type="match status" value="1"/>
</dbReference>